<reference evidence="2" key="2">
    <citation type="submission" date="2021-03" db="UniProtKB">
        <authorList>
            <consortium name="EnsemblPlants"/>
        </authorList>
    </citation>
    <scope>IDENTIFICATION</scope>
</reference>
<dbReference type="Gramene" id="evm.model.05.1475">
    <property type="protein sequence ID" value="cds.evm.model.05.1475"/>
    <property type="gene ID" value="evm.TU.05.1475"/>
</dbReference>
<keyword evidence="3" id="KW-1185">Reference proteome</keyword>
<accession>A0A803PLH6</accession>
<evidence type="ECO:0000256" key="1">
    <source>
        <dbReference type="SAM" id="MobiDB-lite"/>
    </source>
</evidence>
<feature type="compositionally biased region" description="Polar residues" evidence="1">
    <location>
        <begin position="182"/>
        <end position="205"/>
    </location>
</feature>
<dbReference type="AlphaFoldDB" id="A0A803PLH6"/>
<proteinExistence type="predicted"/>
<protein>
    <submittedName>
        <fullName evidence="2">Uncharacterized protein</fullName>
    </submittedName>
</protein>
<dbReference type="Proteomes" id="UP000596661">
    <property type="component" value="Chromosome 5"/>
</dbReference>
<reference evidence="2" key="1">
    <citation type="submission" date="2018-11" db="EMBL/GenBank/DDBJ databases">
        <authorList>
            <person name="Grassa J C."/>
        </authorList>
    </citation>
    <scope>NUCLEOTIDE SEQUENCE [LARGE SCALE GENOMIC DNA]</scope>
</reference>
<dbReference type="EMBL" id="UZAU01000542">
    <property type="status" value="NOT_ANNOTATED_CDS"/>
    <property type="molecule type" value="Genomic_DNA"/>
</dbReference>
<evidence type="ECO:0000313" key="2">
    <source>
        <dbReference type="EnsemblPlants" id="cds.evm.model.05.1475"/>
    </source>
</evidence>
<dbReference type="EnsemblPlants" id="evm.model.05.1475">
    <property type="protein sequence ID" value="cds.evm.model.05.1475"/>
    <property type="gene ID" value="evm.TU.05.1475"/>
</dbReference>
<evidence type="ECO:0000313" key="3">
    <source>
        <dbReference type="Proteomes" id="UP000596661"/>
    </source>
</evidence>
<feature type="region of interest" description="Disordered" evidence="1">
    <location>
        <begin position="181"/>
        <end position="208"/>
    </location>
</feature>
<name>A0A803PLH6_CANSA</name>
<organism evidence="2 3">
    <name type="scientific">Cannabis sativa</name>
    <name type="common">Hemp</name>
    <name type="synonym">Marijuana</name>
    <dbReference type="NCBI Taxonomy" id="3483"/>
    <lineage>
        <taxon>Eukaryota</taxon>
        <taxon>Viridiplantae</taxon>
        <taxon>Streptophyta</taxon>
        <taxon>Embryophyta</taxon>
        <taxon>Tracheophyta</taxon>
        <taxon>Spermatophyta</taxon>
        <taxon>Magnoliopsida</taxon>
        <taxon>eudicotyledons</taxon>
        <taxon>Gunneridae</taxon>
        <taxon>Pentapetalae</taxon>
        <taxon>rosids</taxon>
        <taxon>fabids</taxon>
        <taxon>Rosales</taxon>
        <taxon>Cannabaceae</taxon>
        <taxon>Cannabis</taxon>
    </lineage>
</organism>
<sequence>MDLNQDLQESVIGTIESVPITLVEGTPAVIPRSGETLETVPEDEPTAREGSHTKAKGKRRAKTPPDAEAYSDSVLEMDQKANYLQSYGITPQSTKIVEITTKKAQYKAFSKEQLKAPKEVKEAIATDLAIIFIKEEEISERFVATYPNMGNPGANTLERDTLESKMLKSLNNKITAALVKAGSTQEKAPQHPTGQQPLRPTSTVPPSRPCTSLGKIPPLGFSFPMRPTVLGHNYITKASESAITLKRRHEKEQMMRENAIQTIQDAADKEARAKKYRLHSLNMSYAMVLYGLWQKDPTVLRLLGSEEEEFTKKVLDIHKDTTLNSILIIFLI</sequence>
<feature type="compositionally biased region" description="Basic residues" evidence="1">
    <location>
        <begin position="53"/>
        <end position="62"/>
    </location>
</feature>
<feature type="region of interest" description="Disordered" evidence="1">
    <location>
        <begin position="32"/>
        <end position="68"/>
    </location>
</feature>